<dbReference type="CDD" id="cd06257">
    <property type="entry name" value="DnaJ"/>
    <property type="match status" value="1"/>
</dbReference>
<dbReference type="InterPro" id="IPR036869">
    <property type="entry name" value="J_dom_sf"/>
</dbReference>
<dbReference type="PROSITE" id="PS00636">
    <property type="entry name" value="DNAJ_1"/>
    <property type="match status" value="1"/>
</dbReference>
<dbReference type="InterPro" id="IPR008971">
    <property type="entry name" value="HSP40/DnaJ_pept-bd"/>
</dbReference>
<dbReference type="PROSITE" id="PS50076">
    <property type="entry name" value="DNAJ_2"/>
    <property type="match status" value="1"/>
</dbReference>
<dbReference type="Gene3D" id="1.10.287.110">
    <property type="entry name" value="DnaJ domain"/>
    <property type="match status" value="1"/>
</dbReference>
<dbReference type="Pfam" id="PF01556">
    <property type="entry name" value="DnaJ_C"/>
    <property type="match status" value="1"/>
</dbReference>
<feature type="domain" description="J" evidence="3">
    <location>
        <begin position="96"/>
        <end position="161"/>
    </location>
</feature>
<dbReference type="Pfam" id="PF00226">
    <property type="entry name" value="DnaJ"/>
    <property type="match status" value="1"/>
</dbReference>
<evidence type="ECO:0000259" key="3">
    <source>
        <dbReference type="PROSITE" id="PS50076"/>
    </source>
</evidence>
<dbReference type="PANTHER" id="PTHR44298:SF1">
    <property type="entry name" value="DNAJ HOMOLOG SUBFAMILY B MEMBER 11"/>
    <property type="match status" value="1"/>
</dbReference>
<keyword evidence="2" id="KW-0472">Membrane</keyword>
<dbReference type="Proteomes" id="UP000681720">
    <property type="component" value="Unassembled WGS sequence"/>
</dbReference>
<accession>A0A8S2MQ31</accession>
<dbReference type="PANTHER" id="PTHR44298">
    <property type="entry name" value="DNAJ HOMOLOG SUBFAMILY B MEMBER 11"/>
    <property type="match status" value="1"/>
</dbReference>
<keyword evidence="1" id="KW-0732">Signal</keyword>
<dbReference type="GO" id="GO:0006457">
    <property type="term" value="P:protein folding"/>
    <property type="evidence" value="ECO:0007669"/>
    <property type="project" value="InterPro"/>
</dbReference>
<reference evidence="4" key="1">
    <citation type="submission" date="2021-02" db="EMBL/GenBank/DDBJ databases">
        <authorList>
            <person name="Nowell W R."/>
        </authorList>
    </citation>
    <scope>NUCLEOTIDE SEQUENCE</scope>
</reference>
<gene>
    <name evidence="4" type="ORF">GIL414_LOCUS9318</name>
</gene>
<organism evidence="4 5">
    <name type="scientific">Rotaria magnacalcarata</name>
    <dbReference type="NCBI Taxonomy" id="392030"/>
    <lineage>
        <taxon>Eukaryota</taxon>
        <taxon>Metazoa</taxon>
        <taxon>Spiralia</taxon>
        <taxon>Gnathifera</taxon>
        <taxon>Rotifera</taxon>
        <taxon>Eurotatoria</taxon>
        <taxon>Bdelloidea</taxon>
        <taxon>Philodinida</taxon>
        <taxon>Philodinidae</taxon>
        <taxon>Rotaria</taxon>
    </lineage>
</organism>
<keyword evidence="2" id="KW-1133">Transmembrane helix</keyword>
<dbReference type="SUPFAM" id="SSF46565">
    <property type="entry name" value="Chaperone J-domain"/>
    <property type="match status" value="1"/>
</dbReference>
<evidence type="ECO:0000313" key="4">
    <source>
        <dbReference type="EMBL" id="CAF3955429.1"/>
    </source>
</evidence>
<keyword evidence="2" id="KW-0812">Transmembrane</keyword>
<evidence type="ECO:0000313" key="5">
    <source>
        <dbReference type="Proteomes" id="UP000681720"/>
    </source>
</evidence>
<dbReference type="SMART" id="SM00271">
    <property type="entry name" value="DnaJ"/>
    <property type="match status" value="1"/>
</dbReference>
<dbReference type="GO" id="GO:0051787">
    <property type="term" value="F:misfolded protein binding"/>
    <property type="evidence" value="ECO:0007669"/>
    <property type="project" value="TreeGrafter"/>
</dbReference>
<dbReference type="SUPFAM" id="SSF49493">
    <property type="entry name" value="HSP40/DnaJ peptide-binding domain"/>
    <property type="match status" value="2"/>
</dbReference>
<dbReference type="CDD" id="cd10747">
    <property type="entry name" value="DnaJ_C"/>
    <property type="match status" value="1"/>
</dbReference>
<proteinExistence type="predicted"/>
<dbReference type="InterPro" id="IPR018253">
    <property type="entry name" value="DnaJ_domain_CS"/>
</dbReference>
<evidence type="ECO:0000256" key="2">
    <source>
        <dbReference type="SAM" id="Phobius"/>
    </source>
</evidence>
<dbReference type="GO" id="GO:0051082">
    <property type="term" value="F:unfolded protein binding"/>
    <property type="evidence" value="ECO:0007669"/>
    <property type="project" value="InterPro"/>
</dbReference>
<protein>
    <recommendedName>
        <fullName evidence="3">J domain-containing protein</fullName>
    </recommendedName>
</protein>
<dbReference type="FunFam" id="2.60.260.20:FF:000013">
    <property type="entry name" value="DnaJ subfamily B member 11"/>
    <property type="match status" value="1"/>
</dbReference>
<name>A0A8S2MQ31_9BILA</name>
<evidence type="ECO:0000256" key="1">
    <source>
        <dbReference type="ARBA" id="ARBA00022729"/>
    </source>
</evidence>
<comment type="caution">
    <text evidence="4">The sequence shown here is derived from an EMBL/GenBank/DDBJ whole genome shotgun (WGS) entry which is preliminary data.</text>
</comment>
<dbReference type="Gene3D" id="2.60.260.20">
    <property type="entry name" value="Urease metallochaperone UreE, N-terminal domain"/>
    <property type="match status" value="2"/>
</dbReference>
<dbReference type="InterPro" id="IPR051736">
    <property type="entry name" value="DnaJ-B11-like"/>
</dbReference>
<dbReference type="InterPro" id="IPR001623">
    <property type="entry name" value="DnaJ_domain"/>
</dbReference>
<dbReference type="InterPro" id="IPR002939">
    <property type="entry name" value="DnaJ_C"/>
</dbReference>
<dbReference type="PRINTS" id="PR00625">
    <property type="entry name" value="JDOMAIN"/>
</dbReference>
<dbReference type="EMBL" id="CAJOBJ010003161">
    <property type="protein sequence ID" value="CAF3955429.1"/>
    <property type="molecule type" value="Genomic_DNA"/>
</dbReference>
<dbReference type="AlphaFoldDB" id="A0A8S2MQ31"/>
<sequence>MFLLGEVLETSFKSPLSDLKSVRSKNPPSSIEIQQKSNQYDSILYQLDLIHCHLNDIDHRMDDFNYRLKMKINSIIYLLVLFLLICIVDVISAGRDFYKILNLPKTATLNQVKKAYRKLAKELHPDKNKDDPKAQERFQDLGAAYEALSDPDKRKVYDKHGEDGLKRQGGENSFHDPFSSFFGDFFPFGGSRDDGHHQVPRGGDLVLDLYFQMMQEQVCDECPNIKFVTEEKVLEIEVEAGVADGYEIPFTAEGEPHMEGEPGDLKFIIRIQKHPRFERKKNDLYTNLTITLQDALNGFDVSFPHLDGHDVIVKREKITWPGARIKKKGEGLPQHDQNNIIGDLYVTIDVDFPKGAFDNEQREAVKTLLQQESKHRLYNGL</sequence>
<feature type="transmembrane region" description="Helical" evidence="2">
    <location>
        <begin position="75"/>
        <end position="94"/>
    </location>
</feature>
<dbReference type="GO" id="GO:0005783">
    <property type="term" value="C:endoplasmic reticulum"/>
    <property type="evidence" value="ECO:0007669"/>
    <property type="project" value="TreeGrafter"/>
</dbReference>